<reference evidence="1" key="1">
    <citation type="journal article" date="2023" name="Plant J.">
        <title>Genome sequences and population genomics provide insights into the demographic history, inbreeding, and mutation load of two 'living fossil' tree species of Dipteronia.</title>
        <authorList>
            <person name="Feng Y."/>
            <person name="Comes H.P."/>
            <person name="Chen J."/>
            <person name="Zhu S."/>
            <person name="Lu R."/>
            <person name="Zhang X."/>
            <person name="Li P."/>
            <person name="Qiu J."/>
            <person name="Olsen K.M."/>
            <person name="Qiu Y."/>
        </authorList>
    </citation>
    <scope>NUCLEOTIDE SEQUENCE</scope>
    <source>
        <strain evidence="1">KIB01</strain>
    </source>
</reference>
<keyword evidence="2" id="KW-1185">Reference proteome</keyword>
<protein>
    <recommendedName>
        <fullName evidence="3">Dual specificity protein phosphatase DSP8</fullName>
    </recommendedName>
</protein>
<sequence length="371" mass="41732">MYIEEVEDQIQDRSNGDDLSCISGSVVVSDAKRALLGAGAHALFYPSLFYNVVRNKIQSEFRWWDRVDELILLGAVPFPADVPRLRELGVSGVVTLNEPYETLVPTSLYNLVHGQMAPDTQYEYVRSIRPRVLLASSQWQAVQEYYHIKVKKTSISDYMIVEKYLDLPAEQDEEAFDDDSVVMLRLLISSARVCSTSSGSLFTSSSPLYWGFGENNVSQTWNSQYFQGESEVVVAQPDCSLNRYGESGSMMDHKSWNLLFRSLRSGDRNFSDGSESNSPSMGSSNNPCVGIDNEFGDMDPTNLENRFDETDSFLPIPWRLRSNTVEFGENVGANVASCSHLRPLSIDETQFESMKSKSLWSTSLSHHELLV</sequence>
<dbReference type="EMBL" id="JANJYI010000005">
    <property type="protein sequence ID" value="KAK2650777.1"/>
    <property type="molecule type" value="Genomic_DNA"/>
</dbReference>
<dbReference type="Proteomes" id="UP001280121">
    <property type="component" value="Unassembled WGS sequence"/>
</dbReference>
<dbReference type="InterPro" id="IPR029021">
    <property type="entry name" value="Prot-tyrosine_phosphatase-like"/>
</dbReference>
<dbReference type="AlphaFoldDB" id="A0AAD9X1T7"/>
<accession>A0AAD9X1T7</accession>
<evidence type="ECO:0008006" key="3">
    <source>
        <dbReference type="Google" id="ProtNLM"/>
    </source>
</evidence>
<organism evidence="1 2">
    <name type="scientific">Dipteronia dyeriana</name>
    <dbReference type="NCBI Taxonomy" id="168575"/>
    <lineage>
        <taxon>Eukaryota</taxon>
        <taxon>Viridiplantae</taxon>
        <taxon>Streptophyta</taxon>
        <taxon>Embryophyta</taxon>
        <taxon>Tracheophyta</taxon>
        <taxon>Spermatophyta</taxon>
        <taxon>Magnoliopsida</taxon>
        <taxon>eudicotyledons</taxon>
        <taxon>Gunneridae</taxon>
        <taxon>Pentapetalae</taxon>
        <taxon>rosids</taxon>
        <taxon>malvids</taxon>
        <taxon>Sapindales</taxon>
        <taxon>Sapindaceae</taxon>
        <taxon>Hippocastanoideae</taxon>
        <taxon>Acereae</taxon>
        <taxon>Dipteronia</taxon>
    </lineage>
</organism>
<name>A0AAD9X1T7_9ROSI</name>
<dbReference type="PANTHER" id="PTHR46274">
    <property type="entry name" value="PHOSPHATIDYLINOSITOL PHOSPHATASE"/>
    <property type="match status" value="1"/>
</dbReference>
<proteinExistence type="predicted"/>
<evidence type="ECO:0000313" key="2">
    <source>
        <dbReference type="Proteomes" id="UP001280121"/>
    </source>
</evidence>
<gene>
    <name evidence="1" type="ORF">Ddye_018266</name>
</gene>
<comment type="caution">
    <text evidence="1">The sequence shown here is derived from an EMBL/GenBank/DDBJ whole genome shotgun (WGS) entry which is preliminary data.</text>
</comment>
<dbReference type="PANTHER" id="PTHR46274:SF7">
    <property type="entry name" value="DUAL SPECIFICITY PROTEIN PHOSPHATASE DSP8"/>
    <property type="match status" value="1"/>
</dbReference>
<evidence type="ECO:0000313" key="1">
    <source>
        <dbReference type="EMBL" id="KAK2650777.1"/>
    </source>
</evidence>
<dbReference type="SUPFAM" id="SSF52799">
    <property type="entry name" value="(Phosphotyrosine protein) phosphatases II"/>
    <property type="match status" value="1"/>
</dbReference>